<dbReference type="GO" id="GO:0016757">
    <property type="term" value="F:glycosyltransferase activity"/>
    <property type="evidence" value="ECO:0007669"/>
    <property type="project" value="UniProtKB-KW"/>
</dbReference>
<comment type="caution">
    <text evidence="5">The sequence shown here is derived from an EMBL/GenBank/DDBJ whole genome shotgun (WGS) entry which is preliminary data.</text>
</comment>
<dbReference type="InterPro" id="IPR001173">
    <property type="entry name" value="Glyco_trans_2-like"/>
</dbReference>
<dbReference type="Gene3D" id="3.90.550.10">
    <property type="entry name" value="Spore Coat Polysaccharide Biosynthesis Protein SpsA, Chain A"/>
    <property type="match status" value="1"/>
</dbReference>
<comment type="similarity">
    <text evidence="1">Belongs to the glycosyltransferase 2 family.</text>
</comment>
<feature type="domain" description="Glycosyltransferase 2-like" evidence="4">
    <location>
        <begin position="18"/>
        <end position="144"/>
    </location>
</feature>
<dbReference type="Proteomes" id="UP000635726">
    <property type="component" value="Unassembled WGS sequence"/>
</dbReference>
<proteinExistence type="inferred from homology"/>
<keyword evidence="6" id="KW-1185">Reference proteome</keyword>
<reference evidence="5" key="2">
    <citation type="submission" date="2020-09" db="EMBL/GenBank/DDBJ databases">
        <authorList>
            <person name="Sun Q."/>
            <person name="Ohkuma M."/>
        </authorList>
    </citation>
    <scope>NUCLEOTIDE SEQUENCE</scope>
    <source>
        <strain evidence="5">JCM 14371</strain>
    </source>
</reference>
<dbReference type="CDD" id="cd04186">
    <property type="entry name" value="GT_2_like_c"/>
    <property type="match status" value="1"/>
</dbReference>
<evidence type="ECO:0000256" key="3">
    <source>
        <dbReference type="ARBA" id="ARBA00022679"/>
    </source>
</evidence>
<reference evidence="5" key="1">
    <citation type="journal article" date="2014" name="Int. J. Syst. Evol. Microbiol.">
        <title>Complete genome sequence of Corynebacterium casei LMG S-19264T (=DSM 44701T), isolated from a smear-ripened cheese.</title>
        <authorList>
            <consortium name="US DOE Joint Genome Institute (JGI-PGF)"/>
            <person name="Walter F."/>
            <person name="Albersmeier A."/>
            <person name="Kalinowski J."/>
            <person name="Ruckert C."/>
        </authorList>
    </citation>
    <scope>NUCLEOTIDE SEQUENCE</scope>
    <source>
        <strain evidence="5">JCM 14371</strain>
    </source>
</reference>
<sequence length="355" mass="39327">MTHTPHTDPPTSLPQLLTVVIVSYGSRPDLERCLPTLVQHPDHTPRILVIDNHGHDGVAEWLTQRWPQVTVLRNPANTGYAGGNNLGLAHTSTPYALILNPDTEVSPGALSLLLRTAITYPDAFITPKLVQPDGRVNACGNEMHYTGLTWCLGLGEAPTAYGGLHTVPLLSGAAILARTSSFVELGGFDEQYFMYHEDTDLSLRARLLGYRLLCQADASVTHHYTLGMTPRKLHYLERNRLLTLFKTLSASTLVQLLPALLLTELATWAYAVRSAEYARQRFRVYVWLWQQAPGIRRARREVQRRRTCSDADLLDGAALTLPFAQLTGGLASRALNAVTTPVYALLRPLSLRRHA</sequence>
<evidence type="ECO:0000259" key="4">
    <source>
        <dbReference type="Pfam" id="PF00535"/>
    </source>
</evidence>
<evidence type="ECO:0000313" key="6">
    <source>
        <dbReference type="Proteomes" id="UP000635726"/>
    </source>
</evidence>
<keyword evidence="3 5" id="KW-0808">Transferase</keyword>
<name>A0A917PFY8_9DEIO</name>
<evidence type="ECO:0000256" key="1">
    <source>
        <dbReference type="ARBA" id="ARBA00006739"/>
    </source>
</evidence>
<gene>
    <name evidence="5" type="ORF">GCM10008939_19980</name>
</gene>
<dbReference type="EMBL" id="BMOE01000006">
    <property type="protein sequence ID" value="GGJ75766.1"/>
    <property type="molecule type" value="Genomic_DNA"/>
</dbReference>
<dbReference type="SUPFAM" id="SSF53448">
    <property type="entry name" value="Nucleotide-diphospho-sugar transferases"/>
    <property type="match status" value="1"/>
</dbReference>
<evidence type="ECO:0000313" key="5">
    <source>
        <dbReference type="EMBL" id="GGJ75766.1"/>
    </source>
</evidence>
<protein>
    <submittedName>
        <fullName evidence="5">Glycosyl transferase</fullName>
    </submittedName>
</protein>
<dbReference type="InterPro" id="IPR029044">
    <property type="entry name" value="Nucleotide-diphossugar_trans"/>
</dbReference>
<dbReference type="PANTHER" id="PTHR43179:SF12">
    <property type="entry name" value="GALACTOFURANOSYLTRANSFERASE GLFT2"/>
    <property type="match status" value="1"/>
</dbReference>
<dbReference type="AlphaFoldDB" id="A0A917PFY8"/>
<dbReference type="RefSeq" id="WP_229670921.1">
    <property type="nucleotide sequence ID" value="NZ_BMOE01000006.1"/>
</dbReference>
<evidence type="ECO:0000256" key="2">
    <source>
        <dbReference type="ARBA" id="ARBA00022676"/>
    </source>
</evidence>
<accession>A0A917PFY8</accession>
<keyword evidence="2" id="KW-0328">Glycosyltransferase</keyword>
<dbReference type="Pfam" id="PF00535">
    <property type="entry name" value="Glycos_transf_2"/>
    <property type="match status" value="1"/>
</dbReference>
<dbReference type="PANTHER" id="PTHR43179">
    <property type="entry name" value="RHAMNOSYLTRANSFERASE WBBL"/>
    <property type="match status" value="1"/>
</dbReference>
<organism evidence="5 6">
    <name type="scientific">Deinococcus aquiradiocola</name>
    <dbReference type="NCBI Taxonomy" id="393059"/>
    <lineage>
        <taxon>Bacteria</taxon>
        <taxon>Thermotogati</taxon>
        <taxon>Deinococcota</taxon>
        <taxon>Deinococci</taxon>
        <taxon>Deinococcales</taxon>
        <taxon>Deinococcaceae</taxon>
        <taxon>Deinococcus</taxon>
    </lineage>
</organism>